<dbReference type="KEGG" id="plw:D5F53_12510"/>
<sequence length="440" mass="49197">MAQQIERRTTSVYKRYIEHSEQSSYIEIPFQMPPDVEEIHVSYQVDSHGGDPAKAVIDLGIRDAEIVRGWSGGARQEFIIGPNTATPGYLPGRLAAGEWAILHNAYKVPAQGCTVTIEIEFTYKTWRWLKGDLHTHSVHSDGSYTLEENAAIMESLGCDFMAMTDHNTNSQNFAYPRGTSILMIPGTEFTTNYGHSNFLGVTSPMDDFRVSGISDVHEKFRVARERGAKIVLNHTHCDNCPWEWDFNVDYDGVEIWNGPWREHNRRALSWWQERLVTGRRLVAVGGSDVHRPDSHVKHAMPCVWVWTDEKTVEGVLNGIAKGHAVITYSPDGPFATLQCGEYGIGDEVPYGHAGHEVVVQLDDLMAGDLIRLYSERGLEEETAVDSEGGVILTFDAKHISFLRAEVWRQFGQADGMSMAVVTNPIYFASNGGTLALNHED</sequence>
<gene>
    <name evidence="2" type="ORF">D5F53_12510</name>
</gene>
<protein>
    <submittedName>
        <fullName evidence="2">Phosphoesterase</fullName>
    </submittedName>
</protein>
<dbReference type="RefSeq" id="WP_119847972.1">
    <property type="nucleotide sequence ID" value="NZ_CP032412.1"/>
</dbReference>
<dbReference type="EMBL" id="CP032412">
    <property type="protein sequence ID" value="AYB44065.1"/>
    <property type="molecule type" value="Genomic_DNA"/>
</dbReference>
<dbReference type="CDD" id="cd07432">
    <property type="entry name" value="PHP_HisPPase"/>
    <property type="match status" value="1"/>
</dbReference>
<dbReference type="Gene3D" id="3.20.20.140">
    <property type="entry name" value="Metal-dependent hydrolases"/>
    <property type="match status" value="1"/>
</dbReference>
<organism evidence="2 3">
    <name type="scientific">Paenibacillus lautus</name>
    <name type="common">Bacillus lautus</name>
    <dbReference type="NCBI Taxonomy" id="1401"/>
    <lineage>
        <taxon>Bacteria</taxon>
        <taxon>Bacillati</taxon>
        <taxon>Bacillota</taxon>
        <taxon>Bacilli</taxon>
        <taxon>Bacillales</taxon>
        <taxon>Paenibacillaceae</taxon>
        <taxon>Paenibacillus</taxon>
    </lineage>
</organism>
<dbReference type="Proteomes" id="UP000266552">
    <property type="component" value="Chromosome"/>
</dbReference>
<dbReference type="InterPro" id="IPR003141">
    <property type="entry name" value="Pol/His_phosphatase_N"/>
</dbReference>
<name>A0A385TSH5_PAELA</name>
<dbReference type="PANTHER" id="PTHR42924">
    <property type="entry name" value="EXONUCLEASE"/>
    <property type="match status" value="1"/>
</dbReference>
<dbReference type="GO" id="GO:0004534">
    <property type="term" value="F:5'-3' RNA exonuclease activity"/>
    <property type="evidence" value="ECO:0007669"/>
    <property type="project" value="TreeGrafter"/>
</dbReference>
<evidence type="ECO:0000313" key="3">
    <source>
        <dbReference type="Proteomes" id="UP000266552"/>
    </source>
</evidence>
<dbReference type="GO" id="GO:0035312">
    <property type="term" value="F:5'-3' DNA exonuclease activity"/>
    <property type="evidence" value="ECO:0007669"/>
    <property type="project" value="TreeGrafter"/>
</dbReference>
<dbReference type="InterPro" id="IPR052018">
    <property type="entry name" value="PHP_domain"/>
</dbReference>
<dbReference type="SMART" id="SM00481">
    <property type="entry name" value="POLIIIAc"/>
    <property type="match status" value="1"/>
</dbReference>
<dbReference type="PANTHER" id="PTHR42924:SF3">
    <property type="entry name" value="POLYMERASE_HISTIDINOL PHOSPHATASE N-TERMINAL DOMAIN-CONTAINING PROTEIN"/>
    <property type="match status" value="1"/>
</dbReference>
<dbReference type="NCBIfam" id="NF038032">
    <property type="entry name" value="CehA_McbA_metalo"/>
    <property type="match status" value="1"/>
</dbReference>
<accession>A0A385TSH5</accession>
<evidence type="ECO:0000313" key="2">
    <source>
        <dbReference type="EMBL" id="AYB44065.1"/>
    </source>
</evidence>
<proteinExistence type="predicted"/>
<dbReference type="InterPro" id="IPR016195">
    <property type="entry name" value="Pol/histidinol_Pase-like"/>
</dbReference>
<feature type="domain" description="Polymerase/histidinol phosphatase N-terminal" evidence="1">
    <location>
        <begin position="131"/>
        <end position="193"/>
    </location>
</feature>
<reference evidence="2 3" key="1">
    <citation type="submission" date="2018-09" db="EMBL/GenBank/DDBJ databases">
        <title>Genome Sequence of Paenibacillus lautus Strain E7593-69, Azo Dye-Degrading Bacteria, Isolated from Commercial Tattoo Inks.</title>
        <authorList>
            <person name="Nho S.W."/>
            <person name="Kim S.-J."/>
            <person name="Kweon O."/>
            <person name="Cerniglia C.E."/>
        </authorList>
    </citation>
    <scope>NUCLEOTIDE SEQUENCE [LARGE SCALE GENOMIC DNA]</scope>
    <source>
        <strain evidence="2 3">E7593-69</strain>
    </source>
</reference>
<keyword evidence="3" id="KW-1185">Reference proteome</keyword>
<evidence type="ECO:0000259" key="1">
    <source>
        <dbReference type="SMART" id="SM00481"/>
    </source>
</evidence>
<dbReference type="SUPFAM" id="SSF89550">
    <property type="entry name" value="PHP domain-like"/>
    <property type="match status" value="1"/>
</dbReference>
<dbReference type="AlphaFoldDB" id="A0A385TSH5"/>